<dbReference type="EMBL" id="JAPFFF010000045">
    <property type="protein sequence ID" value="KAK8840543.1"/>
    <property type="molecule type" value="Genomic_DNA"/>
</dbReference>
<protein>
    <recommendedName>
        <fullName evidence="3">DUF3447 domain-containing protein</fullName>
    </recommendedName>
</protein>
<gene>
    <name evidence="1" type="ORF">M9Y10_030751</name>
</gene>
<organism evidence="1 2">
    <name type="scientific">Tritrichomonas musculus</name>
    <dbReference type="NCBI Taxonomy" id="1915356"/>
    <lineage>
        <taxon>Eukaryota</taxon>
        <taxon>Metamonada</taxon>
        <taxon>Parabasalia</taxon>
        <taxon>Tritrichomonadida</taxon>
        <taxon>Tritrichomonadidae</taxon>
        <taxon>Tritrichomonas</taxon>
    </lineage>
</organism>
<dbReference type="SUPFAM" id="SSF48403">
    <property type="entry name" value="Ankyrin repeat"/>
    <property type="match status" value="1"/>
</dbReference>
<evidence type="ECO:0000313" key="1">
    <source>
        <dbReference type="EMBL" id="KAK8840543.1"/>
    </source>
</evidence>
<comment type="caution">
    <text evidence="1">The sequence shown here is derived from an EMBL/GenBank/DDBJ whole genome shotgun (WGS) entry which is preliminary data.</text>
</comment>
<evidence type="ECO:0000313" key="2">
    <source>
        <dbReference type="Proteomes" id="UP001470230"/>
    </source>
</evidence>
<sequence length="373" mass="44652">MDTDKIIEEKKKIQTSLLDFLENETDKELHFQNLTKLLNENKNKRKEVYEFKEILYLINKIANNHHRLPNFNSEIIQIIDFLKQDIKENFVNSEILNIFQDNKLILLFLITNEILTINSNIADKMSDYFHFFYPELSTFNEEIKYDPPENFESLRSAGENDSYICKLIRNDSIDDFVKYITQTNFGLSSQIPPSYFETNPFLLKHSKETTLIEYSAFCGATQIFNFLKNQRVELKPSLWLYAIHSNNYDLIHLLEELGVVPDDKTHKRCLREALKCFHNEIANYIKDRLLDEKVKEGLGEKKFRDNLIDYCFHYYNLTFLPEKFDHSFNLYYYCLYNYFSLFKLLDDKKDAQILKERIIQKMIVFFLSNFKTN</sequence>
<keyword evidence="2" id="KW-1185">Reference proteome</keyword>
<name>A0ABR2H3W8_9EUKA</name>
<dbReference type="InterPro" id="IPR036770">
    <property type="entry name" value="Ankyrin_rpt-contain_sf"/>
</dbReference>
<dbReference type="Proteomes" id="UP001470230">
    <property type="component" value="Unassembled WGS sequence"/>
</dbReference>
<dbReference type="PANTHER" id="PTHR24159:SF5">
    <property type="entry name" value="ANK_REP_REGION DOMAIN-CONTAINING PROTEIN"/>
    <property type="match status" value="1"/>
</dbReference>
<proteinExistence type="predicted"/>
<evidence type="ECO:0008006" key="3">
    <source>
        <dbReference type="Google" id="ProtNLM"/>
    </source>
</evidence>
<reference evidence="1 2" key="1">
    <citation type="submission" date="2024-04" db="EMBL/GenBank/DDBJ databases">
        <title>Tritrichomonas musculus Genome.</title>
        <authorList>
            <person name="Alves-Ferreira E."/>
            <person name="Grigg M."/>
            <person name="Lorenzi H."/>
            <person name="Galac M."/>
        </authorList>
    </citation>
    <scope>NUCLEOTIDE SEQUENCE [LARGE SCALE GENOMIC DNA]</scope>
    <source>
        <strain evidence="1 2">EAF2021</strain>
    </source>
</reference>
<accession>A0ABR2H3W8</accession>
<dbReference type="PANTHER" id="PTHR24159">
    <property type="match status" value="1"/>
</dbReference>